<keyword evidence="4" id="KW-1185">Reference proteome</keyword>
<dbReference type="InterPro" id="IPR011991">
    <property type="entry name" value="ArsR-like_HTH"/>
</dbReference>
<dbReference type="AlphaFoldDB" id="A0A4S3TLP1"/>
<dbReference type="InterPro" id="IPR057527">
    <property type="entry name" value="HVO_A0261-like_N"/>
</dbReference>
<name>A0A4S3TLP1_9EURY</name>
<feature type="domain" description="HVO-A0261-like N-terminal" evidence="2">
    <location>
        <begin position="6"/>
        <end position="85"/>
    </location>
</feature>
<dbReference type="CDD" id="cd00090">
    <property type="entry name" value="HTH_ARSR"/>
    <property type="match status" value="1"/>
</dbReference>
<dbReference type="InterPro" id="IPR036388">
    <property type="entry name" value="WH-like_DNA-bd_sf"/>
</dbReference>
<dbReference type="OrthoDB" id="330490at2157"/>
<gene>
    <name evidence="3" type="ORF">D8Y22_10325</name>
</gene>
<dbReference type="EMBL" id="RBZW01000022">
    <property type="protein sequence ID" value="THE64996.1"/>
    <property type="molecule type" value="Genomic_DNA"/>
</dbReference>
<dbReference type="Gene3D" id="1.10.10.10">
    <property type="entry name" value="Winged helix-like DNA-binding domain superfamily/Winged helix DNA-binding domain"/>
    <property type="match status" value="1"/>
</dbReference>
<dbReference type="Pfam" id="PF25213">
    <property type="entry name" value="HVO_A0261_N"/>
    <property type="match status" value="1"/>
</dbReference>
<evidence type="ECO:0000259" key="2">
    <source>
        <dbReference type="Pfam" id="PF25213"/>
    </source>
</evidence>
<dbReference type="RefSeq" id="WP_141464619.1">
    <property type="nucleotide sequence ID" value="NZ_RBZW01000022.1"/>
</dbReference>
<accession>A0A4S3TLP1</accession>
<dbReference type="InterPro" id="IPR036390">
    <property type="entry name" value="WH_DNA-bd_sf"/>
</dbReference>
<evidence type="ECO:0000313" key="3">
    <source>
        <dbReference type="EMBL" id="THE64996.1"/>
    </source>
</evidence>
<reference evidence="3 4" key="1">
    <citation type="submission" date="2018-10" db="EMBL/GenBank/DDBJ databases">
        <title>Natronolimnobius sp. XQ-INN 246 isolated from Inner Mongolia Autonomous Region of China.</title>
        <authorList>
            <person name="Xue Q."/>
        </authorList>
    </citation>
    <scope>NUCLEOTIDE SEQUENCE [LARGE SCALE GENOMIC DNA]</scope>
    <source>
        <strain evidence="3 4">XQ-INN 246</strain>
    </source>
</reference>
<dbReference type="Proteomes" id="UP000318864">
    <property type="component" value="Unassembled WGS sequence"/>
</dbReference>
<feature type="domain" description="Methanogenesis regulatory protein FilR1 middle" evidence="1">
    <location>
        <begin position="122"/>
        <end position="246"/>
    </location>
</feature>
<evidence type="ECO:0000313" key="4">
    <source>
        <dbReference type="Proteomes" id="UP000318864"/>
    </source>
</evidence>
<dbReference type="SUPFAM" id="SSF46785">
    <property type="entry name" value="Winged helix' DNA-binding domain"/>
    <property type="match status" value="1"/>
</dbReference>
<protein>
    <submittedName>
        <fullName evidence="3">ArsR family transcriptional regulator</fullName>
    </submittedName>
</protein>
<proteinExistence type="predicted"/>
<comment type="caution">
    <text evidence="3">The sequence shown here is derived from an EMBL/GenBank/DDBJ whole genome shotgun (WGS) entry which is preliminary data.</text>
</comment>
<evidence type="ECO:0000259" key="1">
    <source>
        <dbReference type="Pfam" id="PF08350"/>
    </source>
</evidence>
<organism evidence="3 4">
    <name type="scientific">Salinadaptatus halalkaliphilus</name>
    <dbReference type="NCBI Taxonomy" id="2419781"/>
    <lineage>
        <taxon>Archaea</taxon>
        <taxon>Methanobacteriati</taxon>
        <taxon>Methanobacteriota</taxon>
        <taxon>Stenosarchaea group</taxon>
        <taxon>Halobacteria</taxon>
        <taxon>Halobacteriales</taxon>
        <taxon>Natrialbaceae</taxon>
        <taxon>Salinadaptatus</taxon>
    </lineage>
</organism>
<dbReference type="InterPro" id="IPR013561">
    <property type="entry name" value="FilR1_middle_dom"/>
</dbReference>
<dbReference type="Pfam" id="PF08350">
    <property type="entry name" value="FilR1_middle"/>
    <property type="match status" value="1"/>
</dbReference>
<sequence>MDGFETLSMLTRSPVRLRVLRHLLEDGPANTAELTDCLATSRRTVSRTLSALEEAGLATSEGRTYRATTYAELLAPELFTVLEAVPDYRSFATFLDAFPTDAIGVDLETVDGTATVRRECQPHAPVSHVIDALEDATHIRLLAPVASPLYVRPLVARVRDGATVEAVVNEPAYDEFCAKLRGGVTLAGTLADVSLAVRDEVPFGLLQCADRVVLGAYDGGVLQATLETEADAVQQAARETFRAYRDEADPIVG</sequence>